<dbReference type="InParanoid" id="E4XI17"/>
<keyword evidence="2" id="KW-0812">Transmembrane</keyword>
<sequence length="574" mass="63359">MNSYPNSFDKENIKQCAAKIGVDSSQNWFAFCMFLTLCPLIFAFLAYITAINMDERPRSLDDSNDRRYDSVTCKYHKKSCYERDGFPFYQRTLIKSREKAWKIAIAIMRLDTTFLNLFCVESAVTCRFGRCSNNAAPVSRMPNFVDKNRALSNSANNFRAQPSIYDQGSSGGYNFLQAAQGRSGSQHYSNPSFSSGQSRMTAQQQSYGGYGGYGSNKGQTNQMSYGTPQISYPKSSSNYAGSAPKLPVYPGLEQPANSSPLGTIMKAIATTSTTTSTTKTPAQVQLDLNAQKYPDSSTGSDFQDQMMQYMQAMEQYMQFYNPQMFEQQKQTNQASNAMALSKPSSSGGQYGISQRVGAASGPTNIQQIRAQAKKIQQRNRPTRPPTTTTTTTTEKTYAAWDCGRDSAGILWCAGERQYEKKEKPKKKAPKKKIDSSGRVILSKFAKTAAKKPAGKKPWAAPQPNLGIKKSPVQMKSTGGIFEKGGSIPAGIKTIPIVSNQKTDMCRNQGGWGEPCSFDMTVGDACDEKQFWSDNGYSRFIVKCVRSKKRPGHSVRLKMVMTCEWGNCRNGGGSG</sequence>
<gene>
    <name evidence="3" type="ORF">GSOID_T00011168001</name>
</gene>
<feature type="region of interest" description="Disordered" evidence="1">
    <location>
        <begin position="373"/>
        <end position="392"/>
    </location>
</feature>
<protein>
    <submittedName>
        <fullName evidence="3">Uncharacterized protein</fullName>
    </submittedName>
</protein>
<feature type="compositionally biased region" description="Polar residues" evidence="1">
    <location>
        <begin position="334"/>
        <end position="347"/>
    </location>
</feature>
<feature type="transmembrane region" description="Helical" evidence="2">
    <location>
        <begin position="28"/>
        <end position="50"/>
    </location>
</feature>
<dbReference type="Proteomes" id="UP000001307">
    <property type="component" value="Unassembled WGS sequence"/>
</dbReference>
<name>E4XI17_OIKDI</name>
<keyword evidence="2" id="KW-0472">Membrane</keyword>
<feature type="region of interest" description="Disordered" evidence="1">
    <location>
        <begin position="450"/>
        <end position="471"/>
    </location>
</feature>
<evidence type="ECO:0000313" key="3">
    <source>
        <dbReference type="EMBL" id="CBY10233.1"/>
    </source>
</evidence>
<evidence type="ECO:0000313" key="4">
    <source>
        <dbReference type="Proteomes" id="UP000001307"/>
    </source>
</evidence>
<accession>E4XI17</accession>
<keyword evidence="2" id="KW-1133">Transmembrane helix</keyword>
<dbReference type="OrthoDB" id="10437420at2759"/>
<feature type="region of interest" description="Disordered" evidence="1">
    <location>
        <begin position="182"/>
        <end position="228"/>
    </location>
</feature>
<proteinExistence type="predicted"/>
<feature type="compositionally biased region" description="Polar residues" evidence="1">
    <location>
        <begin position="216"/>
        <end position="228"/>
    </location>
</feature>
<evidence type="ECO:0000256" key="2">
    <source>
        <dbReference type="SAM" id="Phobius"/>
    </source>
</evidence>
<dbReference type="EMBL" id="FN653053">
    <property type="protein sequence ID" value="CBY10233.1"/>
    <property type="molecule type" value="Genomic_DNA"/>
</dbReference>
<keyword evidence="4" id="KW-1185">Reference proteome</keyword>
<feature type="compositionally biased region" description="Polar residues" evidence="1">
    <location>
        <begin position="182"/>
        <end position="202"/>
    </location>
</feature>
<evidence type="ECO:0000256" key="1">
    <source>
        <dbReference type="SAM" id="MobiDB-lite"/>
    </source>
</evidence>
<feature type="region of interest" description="Disordered" evidence="1">
    <location>
        <begin position="334"/>
        <end position="362"/>
    </location>
</feature>
<dbReference type="AlphaFoldDB" id="E4XI17"/>
<reference evidence="3" key="1">
    <citation type="journal article" date="2010" name="Science">
        <title>Plasticity of animal genome architecture unmasked by rapid evolution of a pelagic tunicate.</title>
        <authorList>
            <person name="Denoeud F."/>
            <person name="Henriet S."/>
            <person name="Mungpakdee S."/>
            <person name="Aury J.M."/>
            <person name="Da Silva C."/>
            <person name="Brinkmann H."/>
            <person name="Mikhaleva J."/>
            <person name="Olsen L.C."/>
            <person name="Jubin C."/>
            <person name="Canestro C."/>
            <person name="Bouquet J.M."/>
            <person name="Danks G."/>
            <person name="Poulain J."/>
            <person name="Campsteijn C."/>
            <person name="Adamski M."/>
            <person name="Cross I."/>
            <person name="Yadetie F."/>
            <person name="Muffato M."/>
            <person name="Louis A."/>
            <person name="Butcher S."/>
            <person name="Tsagkogeorga G."/>
            <person name="Konrad A."/>
            <person name="Singh S."/>
            <person name="Jensen M.F."/>
            <person name="Cong E.H."/>
            <person name="Eikeseth-Otteraa H."/>
            <person name="Noel B."/>
            <person name="Anthouard V."/>
            <person name="Porcel B.M."/>
            <person name="Kachouri-Lafond R."/>
            <person name="Nishino A."/>
            <person name="Ugolini M."/>
            <person name="Chourrout P."/>
            <person name="Nishida H."/>
            <person name="Aasland R."/>
            <person name="Huzurbazar S."/>
            <person name="Westhof E."/>
            <person name="Delsuc F."/>
            <person name="Lehrach H."/>
            <person name="Reinhardt R."/>
            <person name="Weissenbach J."/>
            <person name="Roy S.W."/>
            <person name="Artiguenave F."/>
            <person name="Postlethwait J.H."/>
            <person name="Manak J.R."/>
            <person name="Thompson E.M."/>
            <person name="Jaillon O."/>
            <person name="Du Pasquier L."/>
            <person name="Boudinot P."/>
            <person name="Liberles D.A."/>
            <person name="Volff J.N."/>
            <person name="Philippe H."/>
            <person name="Lenhard B."/>
            <person name="Roest Crollius H."/>
            <person name="Wincker P."/>
            <person name="Chourrout D."/>
        </authorList>
    </citation>
    <scope>NUCLEOTIDE SEQUENCE [LARGE SCALE GENOMIC DNA]</scope>
</reference>
<organism evidence="3">
    <name type="scientific">Oikopleura dioica</name>
    <name type="common">Tunicate</name>
    <dbReference type="NCBI Taxonomy" id="34765"/>
    <lineage>
        <taxon>Eukaryota</taxon>
        <taxon>Metazoa</taxon>
        <taxon>Chordata</taxon>
        <taxon>Tunicata</taxon>
        <taxon>Appendicularia</taxon>
        <taxon>Copelata</taxon>
        <taxon>Oikopleuridae</taxon>
        <taxon>Oikopleura</taxon>
    </lineage>
</organism>